<organism evidence="2 3">
    <name type="scientific">Mycobacterium tuberculosis</name>
    <dbReference type="NCBI Taxonomy" id="1773"/>
    <lineage>
        <taxon>Bacteria</taxon>
        <taxon>Bacillati</taxon>
        <taxon>Actinomycetota</taxon>
        <taxon>Actinomycetes</taxon>
        <taxon>Mycobacteriales</taxon>
        <taxon>Mycobacteriaceae</taxon>
        <taxon>Mycobacterium</taxon>
        <taxon>Mycobacterium tuberculosis complex</taxon>
    </lineage>
</organism>
<dbReference type="EMBL" id="CGCX01001829">
    <property type="protein sequence ID" value="CFS02079.1"/>
    <property type="molecule type" value="Genomic_DNA"/>
</dbReference>
<name>A0A654U5I0_MYCTX</name>
<evidence type="ECO:0000256" key="1">
    <source>
        <dbReference type="SAM" id="MobiDB-lite"/>
    </source>
</evidence>
<sequence length="207" mass="22877">MQCRPAGGVGHRVHRRRCRDDVRGKPLGSLCFSDRDSRLVGPSGAHRCRQQRHARPEQAHRNARPSVYLRRRPRAPAHRSEHAGRRPPSIHHVQAVQRALHLRARPPPRSRRTGRDGQRVRPRPNAGLRLGPRLSADPATGVPSPVADAARPSLRSQHPGLRRTPGGAGGRSAVRGRDGPIFRGRQGDPVFRRVLRSGKGARPLGNQ</sequence>
<protein>
    <submittedName>
        <fullName evidence="2">Uncharacterized protein</fullName>
    </submittedName>
</protein>
<accession>A0A654U5I0</accession>
<dbReference type="Proteomes" id="UP000046680">
    <property type="component" value="Unassembled WGS sequence"/>
</dbReference>
<evidence type="ECO:0000313" key="3">
    <source>
        <dbReference type="Proteomes" id="UP000046680"/>
    </source>
</evidence>
<dbReference type="AlphaFoldDB" id="A0A654U5I0"/>
<gene>
    <name evidence="2" type="ORF">ERS007657_03610</name>
</gene>
<proteinExistence type="predicted"/>
<feature type="compositionally biased region" description="Basic residues" evidence="1">
    <location>
        <begin position="100"/>
        <end position="112"/>
    </location>
</feature>
<feature type="region of interest" description="Disordered" evidence="1">
    <location>
        <begin position="34"/>
        <end position="207"/>
    </location>
</feature>
<evidence type="ECO:0000313" key="2">
    <source>
        <dbReference type="EMBL" id="CFS02079.1"/>
    </source>
</evidence>
<reference evidence="2 3" key="1">
    <citation type="submission" date="2015-03" db="EMBL/GenBank/DDBJ databases">
        <authorList>
            <consortium name="Pathogen Informatics"/>
        </authorList>
    </citation>
    <scope>NUCLEOTIDE SEQUENCE [LARGE SCALE GENOMIC DNA]</scope>
    <source>
        <strain evidence="2 3">C09601061</strain>
    </source>
</reference>